<dbReference type="Proteomes" id="UP000829685">
    <property type="component" value="Unassembled WGS sequence"/>
</dbReference>
<evidence type="ECO:0000313" key="2">
    <source>
        <dbReference type="EMBL" id="KAI1865278.1"/>
    </source>
</evidence>
<gene>
    <name evidence="2" type="ORF">JX265_008325</name>
</gene>
<feature type="compositionally biased region" description="Basic residues" evidence="1">
    <location>
        <begin position="93"/>
        <end position="108"/>
    </location>
</feature>
<comment type="caution">
    <text evidence="2">The sequence shown here is derived from an EMBL/GenBank/DDBJ whole genome shotgun (WGS) entry which is preliminary data.</text>
</comment>
<evidence type="ECO:0000256" key="1">
    <source>
        <dbReference type="SAM" id="MobiDB-lite"/>
    </source>
</evidence>
<proteinExistence type="predicted"/>
<dbReference type="EMBL" id="JAFIMR010000022">
    <property type="protein sequence ID" value="KAI1865278.1"/>
    <property type="molecule type" value="Genomic_DNA"/>
</dbReference>
<dbReference type="AlphaFoldDB" id="A0A9P9WIR8"/>
<reference evidence="2" key="1">
    <citation type="submission" date="2021-03" db="EMBL/GenBank/DDBJ databases">
        <title>Revisited historic fungal species revealed as producer of novel bioactive compounds through whole genome sequencing and comparative genomics.</title>
        <authorList>
            <person name="Vignolle G.A."/>
            <person name="Hochenegger N."/>
            <person name="Mach R.L."/>
            <person name="Mach-Aigner A.R."/>
            <person name="Javad Rahimi M."/>
            <person name="Salim K.A."/>
            <person name="Chan C.M."/>
            <person name="Lim L.B.L."/>
            <person name="Cai F."/>
            <person name="Druzhinina I.S."/>
            <person name="U'Ren J.M."/>
            <person name="Derntl C."/>
        </authorList>
    </citation>
    <scope>NUCLEOTIDE SEQUENCE</scope>
    <source>
        <strain evidence="2">TUCIM 5799</strain>
    </source>
</reference>
<sequence>MVRVRVDQRAAGLELLLRLLRQLADQRRRHWGFPFAFSHQYLLTSAGRALGVLPIIPSPCNFYIAKRAFPARHRQTSSCQQRVAAKAASASKSNRRRFVPRPRRHRLHQTQDHSEPKGTPARPAEPEQPADTAELIDATQSTVSSQGLNTLPAHEMASTLSTSIYAASSSPSLSKLEFEPATRVFAAIALKPFTKLPSFLDPLDQYIGFLHEIDKAPVVPELGFETQRRDPAEESDDTAPKKQIGHVLDDMDDLASDVEDIAQDMKDKCDWLVAGTEVATENLGDVHLNRAEEDAKFLEAVQRCLTRATKTVWETPSLWQTRDLLEEYMRLEESYGRS</sequence>
<feature type="region of interest" description="Disordered" evidence="1">
    <location>
        <begin position="85"/>
        <end position="130"/>
    </location>
</feature>
<accession>A0A9P9WIR8</accession>
<organism evidence="2 3">
    <name type="scientific">Neoarthrinium moseri</name>
    <dbReference type="NCBI Taxonomy" id="1658444"/>
    <lineage>
        <taxon>Eukaryota</taxon>
        <taxon>Fungi</taxon>
        <taxon>Dikarya</taxon>
        <taxon>Ascomycota</taxon>
        <taxon>Pezizomycotina</taxon>
        <taxon>Sordariomycetes</taxon>
        <taxon>Xylariomycetidae</taxon>
        <taxon>Amphisphaeriales</taxon>
        <taxon>Apiosporaceae</taxon>
        <taxon>Neoarthrinium</taxon>
    </lineage>
</organism>
<name>A0A9P9WIR8_9PEZI</name>
<keyword evidence="3" id="KW-1185">Reference proteome</keyword>
<evidence type="ECO:0000313" key="3">
    <source>
        <dbReference type="Proteomes" id="UP000829685"/>
    </source>
</evidence>
<protein>
    <submittedName>
        <fullName evidence="2">Uncharacterized protein</fullName>
    </submittedName>
</protein>